<comment type="caution">
    <text evidence="2">The sequence shown here is derived from an EMBL/GenBank/DDBJ whole genome shotgun (WGS) entry which is preliminary data.</text>
</comment>
<reference evidence="3" key="1">
    <citation type="submission" date="2017-07" db="EMBL/GenBank/DDBJ databases">
        <title>Comparative genome mining reveals phylogenetic distribution patterns of secondary metabolites in Amycolatopsis.</title>
        <authorList>
            <person name="Adamek M."/>
            <person name="Alanjary M."/>
            <person name="Sales-Ortells H."/>
            <person name="Goodfellow M."/>
            <person name="Bull A.T."/>
            <person name="Kalinowski J."/>
            <person name="Ziemert N."/>
        </authorList>
    </citation>
    <scope>NUCLEOTIDE SEQUENCE [LARGE SCALE GENOMIC DNA]</scope>
    <source>
        <strain evidence="3">H5</strain>
    </source>
</reference>
<dbReference type="Gene3D" id="3.40.50.150">
    <property type="entry name" value="Vaccinia Virus protein VP39"/>
    <property type="match status" value="1"/>
</dbReference>
<keyword evidence="2" id="KW-0489">Methyltransferase</keyword>
<name>A0A229SKI4_9PSEU</name>
<dbReference type="GO" id="GO:0032259">
    <property type="term" value="P:methylation"/>
    <property type="evidence" value="ECO:0007669"/>
    <property type="project" value="UniProtKB-KW"/>
</dbReference>
<dbReference type="RefSeq" id="WP_093954195.1">
    <property type="nucleotide sequence ID" value="NZ_NMUL01000082.1"/>
</dbReference>
<dbReference type="Proteomes" id="UP000215199">
    <property type="component" value="Unassembled WGS sequence"/>
</dbReference>
<dbReference type="CDD" id="cd02440">
    <property type="entry name" value="AdoMet_MTases"/>
    <property type="match status" value="1"/>
</dbReference>
<evidence type="ECO:0000313" key="3">
    <source>
        <dbReference type="Proteomes" id="UP000215199"/>
    </source>
</evidence>
<dbReference type="InterPro" id="IPR013216">
    <property type="entry name" value="Methyltransf_11"/>
</dbReference>
<evidence type="ECO:0000259" key="1">
    <source>
        <dbReference type="Pfam" id="PF08241"/>
    </source>
</evidence>
<dbReference type="PANTHER" id="PTHR43861:SF1">
    <property type="entry name" value="TRANS-ACONITATE 2-METHYLTRANSFERASE"/>
    <property type="match status" value="1"/>
</dbReference>
<feature type="domain" description="Methyltransferase type 11" evidence="1">
    <location>
        <begin position="60"/>
        <end position="155"/>
    </location>
</feature>
<organism evidence="2 3">
    <name type="scientific">Amycolatopsis vastitatis</name>
    <dbReference type="NCBI Taxonomy" id="1905142"/>
    <lineage>
        <taxon>Bacteria</taxon>
        <taxon>Bacillati</taxon>
        <taxon>Actinomycetota</taxon>
        <taxon>Actinomycetes</taxon>
        <taxon>Pseudonocardiales</taxon>
        <taxon>Pseudonocardiaceae</taxon>
        <taxon>Amycolatopsis</taxon>
    </lineage>
</organism>
<dbReference type="OrthoDB" id="9805171at2"/>
<dbReference type="AlphaFoldDB" id="A0A229SKI4"/>
<dbReference type="GO" id="GO:0008757">
    <property type="term" value="F:S-adenosylmethionine-dependent methyltransferase activity"/>
    <property type="evidence" value="ECO:0007669"/>
    <property type="project" value="InterPro"/>
</dbReference>
<dbReference type="InterPro" id="IPR029063">
    <property type="entry name" value="SAM-dependent_MTases_sf"/>
</dbReference>
<dbReference type="PANTHER" id="PTHR43861">
    <property type="entry name" value="TRANS-ACONITATE 2-METHYLTRANSFERASE-RELATED"/>
    <property type="match status" value="1"/>
</dbReference>
<evidence type="ECO:0000313" key="2">
    <source>
        <dbReference type="EMBL" id="OXM59487.1"/>
    </source>
</evidence>
<keyword evidence="2" id="KW-0808">Transferase</keyword>
<proteinExistence type="predicted"/>
<dbReference type="EMBL" id="NMUL01000082">
    <property type="protein sequence ID" value="OXM59487.1"/>
    <property type="molecule type" value="Genomic_DNA"/>
</dbReference>
<accession>A0A229SKI4</accession>
<sequence>MPATPFTDPDQIAGPLYADPARLARRTSALHAAKISGDDATATITALATTTSTAAPVVCDIGCGRGTSTLQLATRLRPSRLIALDQSAALLDIVRERLTAAGLDVDTMCADFHHLPLPDGSVDVAIAAFCLYHSPRPADVVAAIARCLTPGGRAVLVTKSADSYQEIDQLIAASGLDLDAVERPSLYTTFHSGNAANTTATAMQVLQHQHQQQVFRFQHLDHFADYVATSPKYTLSAHLAGHPRRLAAELRRRLPDRPVTATSTVTYVQAVRP</sequence>
<dbReference type="SUPFAM" id="SSF53335">
    <property type="entry name" value="S-adenosyl-L-methionine-dependent methyltransferases"/>
    <property type="match status" value="1"/>
</dbReference>
<protein>
    <submittedName>
        <fullName evidence="2">SAM-dependent methyltransferase</fullName>
    </submittedName>
</protein>
<dbReference type="Pfam" id="PF08241">
    <property type="entry name" value="Methyltransf_11"/>
    <property type="match status" value="1"/>
</dbReference>
<gene>
    <name evidence="2" type="ORF">CF165_47540</name>
</gene>
<keyword evidence="3" id="KW-1185">Reference proteome</keyword>